<dbReference type="Proteomes" id="UP000199582">
    <property type="component" value="Unassembled WGS sequence"/>
</dbReference>
<dbReference type="OrthoDB" id="7356349at2"/>
<reference evidence="1 2" key="1">
    <citation type="submission" date="2016-10" db="EMBL/GenBank/DDBJ databases">
        <authorList>
            <person name="de Groot N.N."/>
        </authorList>
    </citation>
    <scope>NUCLEOTIDE SEQUENCE [LARGE SCALE GENOMIC DNA]</scope>
    <source>
        <strain evidence="1 2">DSM 100674</strain>
    </source>
</reference>
<dbReference type="SUPFAM" id="SSF103025">
    <property type="entry name" value="Folate-binding domain"/>
    <property type="match status" value="1"/>
</dbReference>
<evidence type="ECO:0000313" key="1">
    <source>
        <dbReference type="EMBL" id="SEK28228.1"/>
    </source>
</evidence>
<dbReference type="EMBL" id="FOAG01000001">
    <property type="protein sequence ID" value="SEK28228.1"/>
    <property type="molecule type" value="Genomic_DNA"/>
</dbReference>
<dbReference type="STRING" id="1287727.SAMN05443999_101134"/>
<proteinExistence type="predicted"/>
<dbReference type="RefSeq" id="WP_093030481.1">
    <property type="nucleotide sequence ID" value="NZ_FOAG01000001.1"/>
</dbReference>
<protein>
    <submittedName>
        <fullName evidence="1">Sarcosine oxidase subunit gamma</fullName>
    </submittedName>
</protein>
<dbReference type="Gene3D" id="3.30.70.1520">
    <property type="entry name" value="Heterotetrameric sarcosine oxidase"/>
    <property type="match status" value="1"/>
</dbReference>
<name>A0A1H7FQH6_9RHOB</name>
<keyword evidence="2" id="KW-1185">Reference proteome</keyword>
<sequence length="188" mass="19472">MHDLVAITSLGANAARLDCVGAVTLTEVPDWALASVTARLGQEDACRVALATLLGVELPGPGGMVAGPEVSAFWTAPDQWMVEAPYEAHQDLARAVKEVMGDTASVTEQSDGWCRFDIEGEGLGAVFERLCNLDLATAAPGSASRTAIEHMGCFVLCRTAGGHISVIGPRSSAGSLHHALLTAMSSAL</sequence>
<dbReference type="InterPro" id="IPR027266">
    <property type="entry name" value="TrmE/GcvT-like"/>
</dbReference>
<gene>
    <name evidence="1" type="ORF">SAMN05443999_101134</name>
</gene>
<dbReference type="AlphaFoldDB" id="A0A1H7FQH6"/>
<organism evidence="1 2">
    <name type="scientific">Roseovarius azorensis</name>
    <dbReference type="NCBI Taxonomy" id="1287727"/>
    <lineage>
        <taxon>Bacteria</taxon>
        <taxon>Pseudomonadati</taxon>
        <taxon>Pseudomonadota</taxon>
        <taxon>Alphaproteobacteria</taxon>
        <taxon>Rhodobacterales</taxon>
        <taxon>Roseobacteraceae</taxon>
        <taxon>Roseovarius</taxon>
    </lineage>
</organism>
<dbReference type="Gene3D" id="3.30.1360.120">
    <property type="entry name" value="Probable tRNA modification gtpase trme, domain 1"/>
    <property type="match status" value="1"/>
</dbReference>
<accession>A0A1H7FQH6</accession>
<evidence type="ECO:0000313" key="2">
    <source>
        <dbReference type="Proteomes" id="UP000199582"/>
    </source>
</evidence>